<accession>X6MBE6</accession>
<name>X6MBE6_RETFI</name>
<keyword evidence="1" id="KW-0732">Signal</keyword>
<evidence type="ECO:0000313" key="3">
    <source>
        <dbReference type="Proteomes" id="UP000023152"/>
    </source>
</evidence>
<sequence length="95" mass="11372">MNGLSLCVTFIKIIIIDLLYYGDNDNDLCSDYDSDSDDHDEKLKKIGMWMMKMRMEIMKIKNCESWGNERKERKKINKKKKINFLWDEEVPSKIC</sequence>
<evidence type="ECO:0000313" key="2">
    <source>
        <dbReference type="EMBL" id="ETO11189.1"/>
    </source>
</evidence>
<evidence type="ECO:0000256" key="1">
    <source>
        <dbReference type="SAM" id="SignalP"/>
    </source>
</evidence>
<dbReference type="EMBL" id="ASPP01022670">
    <property type="protein sequence ID" value="ETO11189.1"/>
    <property type="molecule type" value="Genomic_DNA"/>
</dbReference>
<gene>
    <name evidence="2" type="ORF">RFI_26187</name>
</gene>
<protein>
    <submittedName>
        <fullName evidence="2">Uncharacterized protein</fullName>
    </submittedName>
</protein>
<comment type="caution">
    <text evidence="2">The sequence shown here is derived from an EMBL/GenBank/DDBJ whole genome shotgun (WGS) entry which is preliminary data.</text>
</comment>
<dbReference type="Proteomes" id="UP000023152">
    <property type="component" value="Unassembled WGS sequence"/>
</dbReference>
<keyword evidence="3" id="KW-1185">Reference proteome</keyword>
<dbReference type="AlphaFoldDB" id="X6MBE6"/>
<feature type="chain" id="PRO_5004975218" evidence="1">
    <location>
        <begin position="23"/>
        <end position="95"/>
    </location>
</feature>
<reference evidence="2 3" key="1">
    <citation type="journal article" date="2013" name="Curr. Biol.">
        <title>The Genome of the Foraminiferan Reticulomyxa filosa.</title>
        <authorList>
            <person name="Glockner G."/>
            <person name="Hulsmann N."/>
            <person name="Schleicher M."/>
            <person name="Noegel A.A."/>
            <person name="Eichinger L."/>
            <person name="Gallinger C."/>
            <person name="Pawlowski J."/>
            <person name="Sierra R."/>
            <person name="Euteneuer U."/>
            <person name="Pillet L."/>
            <person name="Moustafa A."/>
            <person name="Platzer M."/>
            <person name="Groth M."/>
            <person name="Szafranski K."/>
            <person name="Schliwa M."/>
        </authorList>
    </citation>
    <scope>NUCLEOTIDE SEQUENCE [LARGE SCALE GENOMIC DNA]</scope>
</reference>
<feature type="signal peptide" evidence="1">
    <location>
        <begin position="1"/>
        <end position="22"/>
    </location>
</feature>
<organism evidence="2 3">
    <name type="scientific">Reticulomyxa filosa</name>
    <dbReference type="NCBI Taxonomy" id="46433"/>
    <lineage>
        <taxon>Eukaryota</taxon>
        <taxon>Sar</taxon>
        <taxon>Rhizaria</taxon>
        <taxon>Retaria</taxon>
        <taxon>Foraminifera</taxon>
        <taxon>Monothalamids</taxon>
        <taxon>Reticulomyxidae</taxon>
        <taxon>Reticulomyxa</taxon>
    </lineage>
</organism>
<proteinExistence type="predicted"/>